<dbReference type="OrthoDB" id="100846at2157"/>
<name>A0A1G8YVJ8_9EURY</name>
<sequence length="337" mass="39217">MIINKENIRKGIQNPRQGVAFLANYLKRYYNPINLSETILSVGVNSRISRGTHVLECDWDLLIILDTCRVDAMERVAPEYEFIDEVDRVWSRGGSSPEWIAQTFDAEYRDILQNTALLTANPKSEVVLEDREYVPEKHTVHHKRLFRYGKWNLIEVEDLARYERLWKFEPREADGEAVHTATPPRVVTDRGIEAMRNGDYERVILHYMQPHYPYISNAITESRQLCDFEMKPSAMKKHGREKVYQAYLDDLRYVLSDVSLLLENVDAEKVVLSADHGDAFGEYWMYGHDPGRIHPDVRYVPWVETSAEDTGSYEPETEPVETKNVSTKDQLRDLGYL</sequence>
<dbReference type="AlphaFoldDB" id="A0A1G8YVJ8"/>
<dbReference type="SUPFAM" id="SSF53649">
    <property type="entry name" value="Alkaline phosphatase-like"/>
    <property type="match status" value="1"/>
</dbReference>
<dbReference type="RefSeq" id="WP_092704344.1">
    <property type="nucleotide sequence ID" value="NZ_FNFC01000016.1"/>
</dbReference>
<evidence type="ECO:0000256" key="1">
    <source>
        <dbReference type="SAM" id="MobiDB-lite"/>
    </source>
</evidence>
<accession>A0A1G8YVJ8</accession>
<protein>
    <recommendedName>
        <fullName evidence="4">Sulfatase</fullName>
    </recommendedName>
</protein>
<dbReference type="InterPro" id="IPR017850">
    <property type="entry name" value="Alkaline_phosphatase_core_sf"/>
</dbReference>
<evidence type="ECO:0008006" key="4">
    <source>
        <dbReference type="Google" id="ProtNLM"/>
    </source>
</evidence>
<evidence type="ECO:0000313" key="2">
    <source>
        <dbReference type="EMBL" id="SDK06848.1"/>
    </source>
</evidence>
<dbReference type="STRING" id="890420.SAMN05216226_11659"/>
<gene>
    <name evidence="2" type="ORF">SAMN05216226_11659</name>
</gene>
<dbReference type="Proteomes" id="UP000198856">
    <property type="component" value="Unassembled WGS sequence"/>
</dbReference>
<dbReference type="Gene3D" id="3.40.720.10">
    <property type="entry name" value="Alkaline Phosphatase, subunit A"/>
    <property type="match status" value="1"/>
</dbReference>
<feature type="region of interest" description="Disordered" evidence="1">
    <location>
        <begin position="308"/>
        <end position="337"/>
    </location>
</feature>
<proteinExistence type="predicted"/>
<evidence type="ECO:0000313" key="3">
    <source>
        <dbReference type="Proteomes" id="UP000198856"/>
    </source>
</evidence>
<keyword evidence="3" id="KW-1185">Reference proteome</keyword>
<organism evidence="2 3">
    <name type="scientific">Halovenus aranensis</name>
    <dbReference type="NCBI Taxonomy" id="890420"/>
    <lineage>
        <taxon>Archaea</taxon>
        <taxon>Methanobacteriati</taxon>
        <taxon>Methanobacteriota</taxon>
        <taxon>Stenosarchaea group</taxon>
        <taxon>Halobacteria</taxon>
        <taxon>Halobacteriales</taxon>
        <taxon>Haloarculaceae</taxon>
        <taxon>Halovenus</taxon>
    </lineage>
</organism>
<dbReference type="EMBL" id="FNFC01000016">
    <property type="protein sequence ID" value="SDK06848.1"/>
    <property type="molecule type" value="Genomic_DNA"/>
</dbReference>
<reference evidence="2 3" key="1">
    <citation type="submission" date="2016-10" db="EMBL/GenBank/DDBJ databases">
        <authorList>
            <person name="de Groot N.N."/>
        </authorList>
    </citation>
    <scope>NUCLEOTIDE SEQUENCE [LARGE SCALE GENOMIC DNA]</scope>
    <source>
        <strain evidence="2 3">IBRC-M10015</strain>
    </source>
</reference>